<proteinExistence type="predicted"/>
<feature type="compositionally biased region" description="Low complexity" evidence="3">
    <location>
        <begin position="35"/>
        <end position="64"/>
    </location>
</feature>
<feature type="region of interest" description="Disordered" evidence="3">
    <location>
        <begin position="27"/>
        <end position="68"/>
    </location>
</feature>
<reference evidence="4" key="2">
    <citation type="submission" date="2023-05" db="EMBL/GenBank/DDBJ databases">
        <authorList>
            <consortium name="Lawrence Berkeley National Laboratory"/>
            <person name="Steindorff A."/>
            <person name="Hensen N."/>
            <person name="Bonometti L."/>
            <person name="Westerberg I."/>
            <person name="Brannstrom I.O."/>
            <person name="Guillou S."/>
            <person name="Cros-Aarteil S."/>
            <person name="Calhoun S."/>
            <person name="Haridas S."/>
            <person name="Kuo A."/>
            <person name="Mondo S."/>
            <person name="Pangilinan J."/>
            <person name="Riley R."/>
            <person name="Labutti K."/>
            <person name="Andreopoulos B."/>
            <person name="Lipzen A."/>
            <person name="Chen C."/>
            <person name="Yanf M."/>
            <person name="Daum C."/>
            <person name="Ng V."/>
            <person name="Clum A."/>
            <person name="Ohm R."/>
            <person name="Martin F."/>
            <person name="Silar P."/>
            <person name="Natvig D."/>
            <person name="Lalanne C."/>
            <person name="Gautier V."/>
            <person name="Ament-Velasquez S.L."/>
            <person name="Kruys A."/>
            <person name="Hutchinson M.I."/>
            <person name="Powell A.J."/>
            <person name="Barry K."/>
            <person name="Miller A.N."/>
            <person name="Grigoriev I.V."/>
            <person name="Debuchy R."/>
            <person name="Gladieux P."/>
            <person name="Thoren M.H."/>
            <person name="Johannesson H."/>
        </authorList>
    </citation>
    <scope>NUCLEOTIDE SEQUENCE</scope>
    <source>
        <strain evidence="4">CBS 532.94</strain>
    </source>
</reference>
<dbReference type="AlphaFoldDB" id="A0AAN7CAL0"/>
<dbReference type="PANTHER" id="PTHR28133">
    <property type="entry name" value="REQUIRED FOR RESPIRATORY GROWTH PROTEIN 7, MITOCHONDRIAL"/>
    <property type="match status" value="1"/>
</dbReference>
<reference evidence="4" key="1">
    <citation type="journal article" date="2023" name="Mol. Phylogenet. Evol.">
        <title>Genome-scale phylogeny and comparative genomics of the fungal order Sordariales.</title>
        <authorList>
            <person name="Hensen N."/>
            <person name="Bonometti L."/>
            <person name="Westerberg I."/>
            <person name="Brannstrom I.O."/>
            <person name="Guillou S."/>
            <person name="Cros-Aarteil S."/>
            <person name="Calhoun S."/>
            <person name="Haridas S."/>
            <person name="Kuo A."/>
            <person name="Mondo S."/>
            <person name="Pangilinan J."/>
            <person name="Riley R."/>
            <person name="LaButti K."/>
            <person name="Andreopoulos B."/>
            <person name="Lipzen A."/>
            <person name="Chen C."/>
            <person name="Yan M."/>
            <person name="Daum C."/>
            <person name="Ng V."/>
            <person name="Clum A."/>
            <person name="Steindorff A."/>
            <person name="Ohm R.A."/>
            <person name="Martin F."/>
            <person name="Silar P."/>
            <person name="Natvig D.O."/>
            <person name="Lalanne C."/>
            <person name="Gautier V."/>
            <person name="Ament-Velasquez S.L."/>
            <person name="Kruys A."/>
            <person name="Hutchinson M.I."/>
            <person name="Powell A.J."/>
            <person name="Barry K."/>
            <person name="Miller A.N."/>
            <person name="Grigoriev I.V."/>
            <person name="Debuchy R."/>
            <person name="Gladieux P."/>
            <person name="Hiltunen Thoren M."/>
            <person name="Johannesson H."/>
        </authorList>
    </citation>
    <scope>NUCLEOTIDE SEQUENCE</scope>
    <source>
        <strain evidence="4">CBS 532.94</strain>
    </source>
</reference>
<dbReference type="Proteomes" id="UP001303760">
    <property type="component" value="Unassembled WGS sequence"/>
</dbReference>
<dbReference type="GO" id="GO:0005739">
    <property type="term" value="C:mitochondrion"/>
    <property type="evidence" value="ECO:0007669"/>
    <property type="project" value="UniProtKB-SubCell"/>
</dbReference>
<evidence type="ECO:0000256" key="1">
    <source>
        <dbReference type="ARBA" id="ARBA00004173"/>
    </source>
</evidence>
<sequence length="292" mass="31276">MHGALPRRLFPLHVPLPALRCTFSSAIPAHPVPEPSSEAQQSQQQTEQQPQSPPVSQNVGSPNSQTTSAIHTTKTPIINPPLIYPSAPSPHHTDLPTFLAYAARTNLDPSSTVYVGTHFEYTVSAALARYGLSLRRIGGVSDCGIDLLGTWSLPSCSARGRGPLRVLAQCKAVQRPGPHLIRELEGAFVGAPAGWRGLVGVVGLLVTEKPATKGIRDALGRSRWPMGFVACSREGRVEQFLWNRRAEDEGLEGLGVATRHVNVKREGEPRTELVLTWRGKALASGSGAETGG</sequence>
<dbReference type="PANTHER" id="PTHR28133:SF1">
    <property type="entry name" value="REQUIRED FOR RESPIRATORY GROWTH PROTEIN 7, MITOCHONDRIAL"/>
    <property type="match status" value="1"/>
</dbReference>
<name>A0AAN7CAL0_9PEZI</name>
<keyword evidence="5" id="KW-1185">Reference proteome</keyword>
<dbReference type="Pfam" id="PF10356">
    <property type="entry name" value="RRG7"/>
    <property type="match status" value="2"/>
</dbReference>
<accession>A0AAN7CAL0</accession>
<protein>
    <submittedName>
        <fullName evidence="4">Uncharacterized protein</fullName>
    </submittedName>
</protein>
<keyword evidence="2" id="KW-0496">Mitochondrion</keyword>
<evidence type="ECO:0000256" key="3">
    <source>
        <dbReference type="SAM" id="MobiDB-lite"/>
    </source>
</evidence>
<comment type="caution">
    <text evidence="4">The sequence shown here is derived from an EMBL/GenBank/DDBJ whole genome shotgun (WGS) entry which is preliminary data.</text>
</comment>
<dbReference type="EMBL" id="MU860097">
    <property type="protein sequence ID" value="KAK4238395.1"/>
    <property type="molecule type" value="Genomic_DNA"/>
</dbReference>
<evidence type="ECO:0000313" key="4">
    <source>
        <dbReference type="EMBL" id="KAK4238395.1"/>
    </source>
</evidence>
<evidence type="ECO:0000313" key="5">
    <source>
        <dbReference type="Proteomes" id="UP001303760"/>
    </source>
</evidence>
<evidence type="ECO:0000256" key="2">
    <source>
        <dbReference type="ARBA" id="ARBA00023128"/>
    </source>
</evidence>
<comment type="subcellular location">
    <subcellularLocation>
        <location evidence="1">Mitochondrion</location>
    </subcellularLocation>
</comment>
<organism evidence="4 5">
    <name type="scientific">Achaetomium macrosporum</name>
    <dbReference type="NCBI Taxonomy" id="79813"/>
    <lineage>
        <taxon>Eukaryota</taxon>
        <taxon>Fungi</taxon>
        <taxon>Dikarya</taxon>
        <taxon>Ascomycota</taxon>
        <taxon>Pezizomycotina</taxon>
        <taxon>Sordariomycetes</taxon>
        <taxon>Sordariomycetidae</taxon>
        <taxon>Sordariales</taxon>
        <taxon>Chaetomiaceae</taxon>
        <taxon>Achaetomium</taxon>
    </lineage>
</organism>
<gene>
    <name evidence="4" type="ORF">C8A03DRAFT_33589</name>
</gene>
<dbReference type="InterPro" id="IPR018828">
    <property type="entry name" value="RRG7"/>
</dbReference>